<dbReference type="CDD" id="cd21631">
    <property type="entry name" value="RHH_CopG_NikR-like"/>
    <property type="match status" value="1"/>
</dbReference>
<gene>
    <name evidence="3" type="ORF">BJ987_000364</name>
</gene>
<evidence type="ECO:0000313" key="3">
    <source>
        <dbReference type="EMBL" id="MBP2187463.1"/>
    </source>
</evidence>
<feature type="domain" description="Ribbon-helix-helix protein CopG" evidence="2">
    <location>
        <begin position="6"/>
        <end position="38"/>
    </location>
</feature>
<sequence>MAWTMRLPEDEEAALTAQADAEGRSKHEITRDAVRLYLMRHRQWDEPLLTDEDTFDLGGPIGKDEIHDAMNRSA</sequence>
<feature type="region of interest" description="Disordered" evidence="1">
    <location>
        <begin position="1"/>
        <end position="26"/>
    </location>
</feature>
<reference evidence="3 4" key="1">
    <citation type="submission" date="2021-03" db="EMBL/GenBank/DDBJ databases">
        <title>Sequencing the genomes of 1000 actinobacteria strains.</title>
        <authorList>
            <person name="Klenk H.-P."/>
        </authorList>
    </citation>
    <scope>NUCLEOTIDE SEQUENCE [LARGE SCALE GENOMIC DNA]</scope>
    <source>
        <strain evidence="3 4">DSM 45516</strain>
    </source>
</reference>
<dbReference type="RefSeq" id="WP_209884078.1">
    <property type="nucleotide sequence ID" value="NZ_JAGGMR010000001.1"/>
</dbReference>
<organism evidence="3 4">
    <name type="scientific">Nocardia goodfellowii</name>
    <dbReference type="NCBI Taxonomy" id="882446"/>
    <lineage>
        <taxon>Bacteria</taxon>
        <taxon>Bacillati</taxon>
        <taxon>Actinomycetota</taxon>
        <taxon>Actinomycetes</taxon>
        <taxon>Mycobacteriales</taxon>
        <taxon>Nocardiaceae</taxon>
        <taxon>Nocardia</taxon>
    </lineage>
</organism>
<protein>
    <submittedName>
        <fullName evidence="3">Transcriptional regulator</fullName>
    </submittedName>
</protein>
<evidence type="ECO:0000256" key="1">
    <source>
        <dbReference type="SAM" id="MobiDB-lite"/>
    </source>
</evidence>
<proteinExistence type="predicted"/>
<name>A0ABS4Q8N7_9NOCA</name>
<comment type="caution">
    <text evidence="3">The sequence shown here is derived from an EMBL/GenBank/DDBJ whole genome shotgun (WGS) entry which is preliminary data.</text>
</comment>
<dbReference type="InterPro" id="IPR002145">
    <property type="entry name" value="CopG"/>
</dbReference>
<evidence type="ECO:0000259" key="2">
    <source>
        <dbReference type="Pfam" id="PF01402"/>
    </source>
</evidence>
<dbReference type="Pfam" id="PF01402">
    <property type="entry name" value="RHH_1"/>
    <property type="match status" value="1"/>
</dbReference>
<evidence type="ECO:0000313" key="4">
    <source>
        <dbReference type="Proteomes" id="UP001519325"/>
    </source>
</evidence>
<dbReference type="EMBL" id="JAGGMR010000001">
    <property type="protein sequence ID" value="MBP2187463.1"/>
    <property type="molecule type" value="Genomic_DNA"/>
</dbReference>
<dbReference type="Proteomes" id="UP001519325">
    <property type="component" value="Unassembled WGS sequence"/>
</dbReference>
<keyword evidence="4" id="KW-1185">Reference proteome</keyword>
<accession>A0ABS4Q8N7</accession>
<dbReference type="InterPro" id="IPR010985">
    <property type="entry name" value="Ribbon_hlx_hlx"/>
</dbReference>
<dbReference type="SUPFAM" id="SSF47598">
    <property type="entry name" value="Ribbon-helix-helix"/>
    <property type="match status" value="1"/>
</dbReference>